<dbReference type="GO" id="GO:0004516">
    <property type="term" value="F:nicotinate phosphoribosyltransferase activity"/>
    <property type="evidence" value="ECO:0007669"/>
    <property type="project" value="UniProtKB-EC"/>
</dbReference>
<dbReference type="GO" id="GO:0005829">
    <property type="term" value="C:cytosol"/>
    <property type="evidence" value="ECO:0007669"/>
    <property type="project" value="TreeGrafter"/>
</dbReference>
<dbReference type="InterPro" id="IPR007229">
    <property type="entry name" value="Nic_PRibTrfase-Fam"/>
</dbReference>
<dbReference type="UniPathway" id="UPA00253">
    <property type="reaction ID" value="UER00457"/>
</dbReference>
<evidence type="ECO:0000256" key="6">
    <source>
        <dbReference type="ARBA" id="ARBA00022642"/>
    </source>
</evidence>
<dbReference type="Proteomes" id="UP000077671">
    <property type="component" value="Unassembled WGS sequence"/>
</dbReference>
<dbReference type="EMBL" id="CAJHJG010002662">
    <property type="protein sequence ID" value="CAD6921936.1"/>
    <property type="molecule type" value="Genomic_DNA"/>
</dbReference>
<dbReference type="EMBL" id="LWDD02000173">
    <property type="protein sequence ID" value="KAE8263091.1"/>
    <property type="molecule type" value="Genomic_DNA"/>
</dbReference>
<protein>
    <recommendedName>
        <fullName evidence="3">nicotinate phosphoribosyltransferase</fullName>
        <ecNumber evidence="3">6.3.4.21</ecNumber>
    </recommendedName>
</protein>
<dbReference type="PIRSF" id="PIRSF000484">
    <property type="entry name" value="NAPRT"/>
    <property type="match status" value="1"/>
</dbReference>
<evidence type="ECO:0000259" key="10">
    <source>
        <dbReference type="Pfam" id="PF17767"/>
    </source>
</evidence>
<evidence type="ECO:0000256" key="1">
    <source>
        <dbReference type="ARBA" id="ARBA00004952"/>
    </source>
</evidence>
<evidence type="ECO:0000313" key="14">
    <source>
        <dbReference type="Proteomes" id="UP000836402"/>
    </source>
</evidence>
<evidence type="ECO:0000256" key="2">
    <source>
        <dbReference type="ARBA" id="ARBA00010897"/>
    </source>
</evidence>
<dbReference type="Proteomes" id="UP000836402">
    <property type="component" value="Unassembled WGS sequence"/>
</dbReference>
<feature type="compositionally biased region" description="Low complexity" evidence="8">
    <location>
        <begin position="435"/>
        <end position="450"/>
    </location>
</feature>
<gene>
    <name evidence="12" type="ORF">A4X03_0g1943</name>
    <name evidence="11" type="ORF">JKIAZH3_G9737</name>
</gene>
<dbReference type="EC" id="6.3.4.21" evidence="3"/>
<reference evidence="12" key="1">
    <citation type="submission" date="2016-04" db="EMBL/GenBank/DDBJ databases">
        <authorList>
            <person name="Nguyen H.D."/>
            <person name="Kesanakurti P."/>
            <person name="Cullis J."/>
            <person name="Levesque C.A."/>
            <person name="Hambleton S."/>
        </authorList>
    </citation>
    <scope>NUCLEOTIDE SEQUENCE</scope>
    <source>
        <strain evidence="12">DAOMC 238032</strain>
    </source>
</reference>
<feature type="domain" description="Nicotinate/nicotinamide phosphoribosyltransferase" evidence="9">
    <location>
        <begin position="353"/>
        <end position="434"/>
    </location>
</feature>
<reference evidence="11" key="3">
    <citation type="submission" date="2020-10" db="EMBL/GenBank/DDBJ databases">
        <authorList>
            <person name="Sedaghatjoo S."/>
        </authorList>
    </citation>
    <scope>NUCLEOTIDE SEQUENCE</scope>
    <source>
        <strain evidence="11">AZH3</strain>
    </source>
</reference>
<keyword evidence="4" id="KW-0597">Phosphoprotein</keyword>
<evidence type="ECO:0000259" key="9">
    <source>
        <dbReference type="Pfam" id="PF04095"/>
    </source>
</evidence>
<evidence type="ECO:0000256" key="7">
    <source>
        <dbReference type="ARBA" id="ARBA00048668"/>
    </source>
</evidence>
<dbReference type="PANTHER" id="PTHR11098">
    <property type="entry name" value="NICOTINATE PHOSPHORIBOSYLTRANSFERASE"/>
    <property type="match status" value="1"/>
</dbReference>
<evidence type="ECO:0000313" key="13">
    <source>
        <dbReference type="Proteomes" id="UP000077671"/>
    </source>
</evidence>
<evidence type="ECO:0000256" key="3">
    <source>
        <dbReference type="ARBA" id="ARBA00013236"/>
    </source>
</evidence>
<sequence>MTSAAAEMTLSTGNHAPIIRSLLDTDLYKLTMLQAVRTHFPRSPATFTFTNRSAATMSFTAHAFSLIQHHISALASLTLTDDEAHYLSSQCPYLSQDFITWLQHDFRFTPHEQVHLRFIPNNNNADHGERGQIELTTTGTWADTILYEVPLMVIISQVYFTTVDTEWDMTAQSTLASEKAYRLVKAGCVFSDFGTRRRRSFETHHAVLRGLIAGCARAQAEASAQGEGEGERPRGNLLGTSNVLLAKTFGLTPIGTMAHEWFMGVGASLGYPHAAQGNDDGGANTNTSLRALQLWDQVYAPPPHGNFTPTSPAHDLTVALTDTFSTSVFWDELLKGDAPPPSSGNAGIRAAKEAGREILHRWRALRQDSGDSKLYAQNAVERYRSAGVDPSTKVIIFSDGLDVEKCIDLAKFSKEIGIGAGFGIGTSLTNDFLHSPRSSTTTGAGAGDPDAPVPPSRSDPEQQQQQQKSKALNMVIKLSSIEGKPTVKISDELGKNTGDKAEVRAVKRRFGLEEEGGAAGKQ</sequence>
<keyword evidence="5" id="KW-0436">Ligase</keyword>
<keyword evidence="14" id="KW-1185">Reference proteome</keyword>
<dbReference type="SUPFAM" id="SSF54675">
    <property type="entry name" value="Nicotinate/Quinolinate PRTase N-terminal domain-like"/>
    <property type="match status" value="1"/>
</dbReference>
<evidence type="ECO:0000256" key="8">
    <source>
        <dbReference type="SAM" id="MobiDB-lite"/>
    </source>
</evidence>
<comment type="similarity">
    <text evidence="2">Belongs to the NAPRTase family.</text>
</comment>
<feature type="region of interest" description="Disordered" evidence="8">
    <location>
        <begin position="434"/>
        <end position="471"/>
    </location>
</feature>
<feature type="domain" description="Nicotinate/nicotinamide phosphoribosyltransferase" evidence="9">
    <location>
        <begin position="462"/>
        <end position="513"/>
    </location>
</feature>
<name>A0A177VCS9_9BASI</name>
<evidence type="ECO:0000313" key="11">
    <source>
        <dbReference type="EMBL" id="CAD6921936.1"/>
    </source>
</evidence>
<organism evidence="12 13">
    <name type="scientific">Tilletia caries</name>
    <name type="common">wheat bunt fungus</name>
    <dbReference type="NCBI Taxonomy" id="13290"/>
    <lineage>
        <taxon>Eukaryota</taxon>
        <taxon>Fungi</taxon>
        <taxon>Dikarya</taxon>
        <taxon>Basidiomycota</taxon>
        <taxon>Ustilaginomycotina</taxon>
        <taxon>Exobasidiomycetes</taxon>
        <taxon>Tilletiales</taxon>
        <taxon>Tilletiaceae</taxon>
        <taxon>Tilletia</taxon>
    </lineage>
</organism>
<reference evidence="12" key="2">
    <citation type="journal article" date="2019" name="IMA Fungus">
        <title>Genome sequencing and comparison of five Tilletia species to identify candidate genes for the detection of regulated species infecting wheat.</title>
        <authorList>
            <person name="Nguyen H.D.T."/>
            <person name="Sultana T."/>
            <person name="Kesanakurti P."/>
            <person name="Hambleton S."/>
        </authorList>
    </citation>
    <scope>NUCLEOTIDE SEQUENCE</scope>
    <source>
        <strain evidence="12">DAOMC 238032</strain>
    </source>
</reference>
<dbReference type="AlphaFoldDB" id="A0A177VCS9"/>
<dbReference type="InterPro" id="IPR036068">
    <property type="entry name" value="Nicotinate_pribotase-like_C"/>
</dbReference>
<dbReference type="InterPro" id="IPR040727">
    <property type="entry name" value="NAPRTase_N"/>
</dbReference>
<dbReference type="PANTHER" id="PTHR11098:SF1">
    <property type="entry name" value="NICOTINATE PHOSPHORIBOSYLTRANSFERASE"/>
    <property type="match status" value="1"/>
</dbReference>
<dbReference type="GO" id="GO:0034355">
    <property type="term" value="P:NAD+ biosynthetic process via the salvage pathway"/>
    <property type="evidence" value="ECO:0007669"/>
    <property type="project" value="TreeGrafter"/>
</dbReference>
<dbReference type="SUPFAM" id="SSF51690">
    <property type="entry name" value="Nicotinate/Quinolinate PRTase C-terminal domain-like"/>
    <property type="match status" value="1"/>
</dbReference>
<dbReference type="Pfam" id="PF04095">
    <property type="entry name" value="NAPRTase"/>
    <property type="match status" value="3"/>
</dbReference>
<comment type="caution">
    <text evidence="12">The sequence shown here is derived from an EMBL/GenBank/DDBJ whole genome shotgun (WGS) entry which is preliminary data.</text>
</comment>
<comment type="pathway">
    <text evidence="1">Cofactor biosynthesis; NAD(+) biosynthesis; nicotinate D-ribonucleotide from nicotinate: step 1/1.</text>
</comment>
<evidence type="ECO:0000256" key="4">
    <source>
        <dbReference type="ARBA" id="ARBA00022553"/>
    </source>
</evidence>
<dbReference type="Gene3D" id="3.20.140.10">
    <property type="entry name" value="nicotinate phosphoribosyltransferase"/>
    <property type="match status" value="1"/>
</dbReference>
<dbReference type="Pfam" id="PF17767">
    <property type="entry name" value="NAPRTase_N"/>
    <property type="match status" value="1"/>
</dbReference>
<keyword evidence="6" id="KW-0662">Pyridine nucleotide biosynthesis</keyword>
<dbReference type="InterPro" id="IPR041525">
    <property type="entry name" value="N/Namide_PRibTrfase"/>
</dbReference>
<evidence type="ECO:0000256" key="5">
    <source>
        <dbReference type="ARBA" id="ARBA00022598"/>
    </source>
</evidence>
<comment type="catalytic activity">
    <reaction evidence="7">
        <text>5-phospho-alpha-D-ribose 1-diphosphate + nicotinate + ATP + H2O = nicotinate beta-D-ribonucleotide + ADP + phosphate + diphosphate</text>
        <dbReference type="Rhea" id="RHEA:36163"/>
        <dbReference type="ChEBI" id="CHEBI:15377"/>
        <dbReference type="ChEBI" id="CHEBI:30616"/>
        <dbReference type="ChEBI" id="CHEBI:32544"/>
        <dbReference type="ChEBI" id="CHEBI:33019"/>
        <dbReference type="ChEBI" id="CHEBI:43474"/>
        <dbReference type="ChEBI" id="CHEBI:57502"/>
        <dbReference type="ChEBI" id="CHEBI:58017"/>
        <dbReference type="ChEBI" id="CHEBI:456216"/>
        <dbReference type="EC" id="6.3.4.21"/>
    </reaction>
</comment>
<accession>A0A177VCS9</accession>
<feature type="domain" description="Nicotinate phosphoribosyltransferase N-terminal" evidence="10">
    <location>
        <begin position="23"/>
        <end position="156"/>
    </location>
</feature>
<proteinExistence type="inferred from homology"/>
<feature type="domain" description="Nicotinate/nicotinamide phosphoribosyltransferase" evidence="9">
    <location>
        <begin position="190"/>
        <end position="299"/>
    </location>
</feature>
<evidence type="ECO:0000313" key="12">
    <source>
        <dbReference type="EMBL" id="KAE8263091.1"/>
    </source>
</evidence>